<evidence type="ECO:0000256" key="3">
    <source>
        <dbReference type="SAM" id="Phobius"/>
    </source>
</evidence>
<feature type="non-terminal residue" evidence="5">
    <location>
        <position position="353"/>
    </location>
</feature>
<dbReference type="PANTHER" id="PTHR43773:SF1">
    <property type="entry name" value="MAGNESIUM TRANSPORTER MGTE"/>
    <property type="match status" value="1"/>
</dbReference>
<dbReference type="RefSeq" id="WP_007546878.1">
    <property type="nucleotide sequence ID" value="NZ_ABZS01000078.1"/>
</dbReference>
<evidence type="ECO:0000313" key="5">
    <source>
        <dbReference type="EMBL" id="EEP60566.1"/>
    </source>
</evidence>
<dbReference type="GO" id="GO:0015095">
    <property type="term" value="F:magnesium ion transmembrane transporter activity"/>
    <property type="evidence" value="ECO:0007669"/>
    <property type="project" value="InterPro"/>
</dbReference>
<dbReference type="InterPro" id="IPR046342">
    <property type="entry name" value="CBS_dom_sf"/>
</dbReference>
<feature type="coiled-coil region" evidence="2">
    <location>
        <begin position="115"/>
        <end position="146"/>
    </location>
</feature>
<dbReference type="Gene3D" id="1.25.60.10">
    <property type="entry name" value="MgtE N-terminal domain-like"/>
    <property type="match status" value="1"/>
</dbReference>
<dbReference type="InterPro" id="IPR038076">
    <property type="entry name" value="MgtE_N_sf"/>
</dbReference>
<dbReference type="Pfam" id="PF00571">
    <property type="entry name" value="CBS"/>
    <property type="match status" value="2"/>
</dbReference>
<dbReference type="SUPFAM" id="SSF161093">
    <property type="entry name" value="MgtE membrane domain-like"/>
    <property type="match status" value="1"/>
</dbReference>
<keyword evidence="3" id="KW-0472">Membrane</keyword>
<dbReference type="Gene3D" id="1.10.357.20">
    <property type="entry name" value="SLC41 divalent cation transporters, integral membrane domain"/>
    <property type="match status" value="1"/>
</dbReference>
<keyword evidence="2" id="KW-0175">Coiled coil</keyword>
<feature type="transmembrane region" description="Helical" evidence="3">
    <location>
        <begin position="292"/>
        <end position="314"/>
    </location>
</feature>
<dbReference type="GO" id="GO:0016020">
    <property type="term" value="C:membrane"/>
    <property type="evidence" value="ECO:0007669"/>
    <property type="project" value="InterPro"/>
</dbReference>
<dbReference type="PANTHER" id="PTHR43773">
    <property type="entry name" value="MAGNESIUM TRANSPORTER MGTE"/>
    <property type="match status" value="1"/>
</dbReference>
<keyword evidence="6" id="KW-1185">Reference proteome</keyword>
<feature type="domain" description="CBS" evidence="4">
    <location>
        <begin position="143"/>
        <end position="206"/>
    </location>
</feature>
<dbReference type="PROSITE" id="PS51371">
    <property type="entry name" value="CBS"/>
    <property type="match status" value="2"/>
</dbReference>
<dbReference type="SMART" id="SM00924">
    <property type="entry name" value="MgtE_N"/>
    <property type="match status" value="1"/>
</dbReference>
<evidence type="ECO:0000256" key="1">
    <source>
        <dbReference type="PROSITE-ProRule" id="PRU00703"/>
    </source>
</evidence>
<name>C4FK28_9AQUI</name>
<comment type="caution">
    <text evidence="5">The sequence shown here is derived from an EMBL/GenBank/DDBJ whole genome shotgun (WGS) entry which is preliminary data.</text>
</comment>
<dbReference type="InterPro" id="IPR036739">
    <property type="entry name" value="SLC41_membr_dom_sf"/>
</dbReference>
<dbReference type="InterPro" id="IPR000644">
    <property type="entry name" value="CBS_dom"/>
</dbReference>
<proteinExistence type="predicted"/>
<gene>
    <name evidence="5" type="ORF">SULYE_0927</name>
</gene>
<dbReference type="SUPFAM" id="SSF54631">
    <property type="entry name" value="CBS-domain pair"/>
    <property type="match status" value="1"/>
</dbReference>
<feature type="transmembrane region" description="Helical" evidence="3">
    <location>
        <begin position="320"/>
        <end position="343"/>
    </location>
</feature>
<keyword evidence="3" id="KW-1133">Transmembrane helix</keyword>
<dbReference type="OrthoDB" id="9790355at2"/>
<dbReference type="Proteomes" id="UP000005540">
    <property type="component" value="Unassembled WGS sequence"/>
</dbReference>
<dbReference type="EMBL" id="ABZS01000078">
    <property type="protein sequence ID" value="EEP60566.1"/>
    <property type="molecule type" value="Genomic_DNA"/>
</dbReference>
<dbReference type="Pfam" id="PF03448">
    <property type="entry name" value="MgtE_N"/>
    <property type="match status" value="1"/>
</dbReference>
<keyword evidence="3" id="KW-0812">Transmembrane</keyword>
<sequence>MSPIIEVLKETLKRAIGKRDYKTIEKIIIKTHKGDIAEVFKYLKKEERKILMLTLIKSNIQKAANVFQDLEEDIKSELLRNLSSKDLTNLLNNLPVNEIVKIIDHIPDDVRDIILKNLEKEKIEELEELEQLLTTNEDNIASIIREDYLSINENITVQEALEIVKNTDKEIEILYIYVVDDKNRLIGVVSLKELIASPGNILVKDTMTRELITVSINATKEEAIDIFKRYDLYILPVINDEEELVGVIYIEDIIDVISEKTTEDFFKMAGAKEEELFYQDKTFKIAKLRMPWLLTATFGEFITAIIISFFSFTIEQFLPIIFFLPMVAALSGNISSQAAIITARGLKEGRLSE</sequence>
<dbReference type="InterPro" id="IPR006668">
    <property type="entry name" value="Mg_transptr_MgtE_intracell_dom"/>
</dbReference>
<dbReference type="SMART" id="SM00116">
    <property type="entry name" value="CBS"/>
    <property type="match status" value="2"/>
</dbReference>
<organism evidence="5 6">
    <name type="scientific">Sulfurihydrogenibium yellowstonense SS-5</name>
    <dbReference type="NCBI Taxonomy" id="432331"/>
    <lineage>
        <taxon>Bacteria</taxon>
        <taxon>Pseudomonadati</taxon>
        <taxon>Aquificota</taxon>
        <taxon>Aquificia</taxon>
        <taxon>Aquificales</taxon>
        <taxon>Hydrogenothermaceae</taxon>
        <taxon>Sulfurihydrogenibium</taxon>
    </lineage>
</organism>
<accession>C4FK28</accession>
<evidence type="ECO:0000259" key="4">
    <source>
        <dbReference type="PROSITE" id="PS51371"/>
    </source>
</evidence>
<evidence type="ECO:0000313" key="6">
    <source>
        <dbReference type="Proteomes" id="UP000005540"/>
    </source>
</evidence>
<dbReference type="CDD" id="cd04606">
    <property type="entry name" value="CBS_pair_Mg_transporter"/>
    <property type="match status" value="1"/>
</dbReference>
<dbReference type="Gene3D" id="3.10.580.10">
    <property type="entry name" value="CBS-domain"/>
    <property type="match status" value="1"/>
</dbReference>
<dbReference type="InterPro" id="IPR006669">
    <property type="entry name" value="MgtE_transporter"/>
</dbReference>
<feature type="domain" description="CBS" evidence="4">
    <location>
        <begin position="207"/>
        <end position="263"/>
    </location>
</feature>
<keyword evidence="1" id="KW-0129">CBS domain</keyword>
<reference evidence="5 6" key="1">
    <citation type="submission" date="2009-04" db="EMBL/GenBank/DDBJ databases">
        <authorList>
            <person name="Reysenbach A.-L."/>
            <person name="Heidelberg J.F."/>
            <person name="Nelson W.C."/>
        </authorList>
    </citation>
    <scope>NUCLEOTIDE SEQUENCE [LARGE SCALE GENOMIC DNA]</scope>
    <source>
        <strain evidence="5 6">SS-5</strain>
    </source>
</reference>
<evidence type="ECO:0000256" key="2">
    <source>
        <dbReference type="SAM" id="Coils"/>
    </source>
</evidence>
<protein>
    <submittedName>
        <fullName evidence="5">Magnesium transporter</fullName>
    </submittedName>
</protein>
<dbReference type="AlphaFoldDB" id="C4FK28"/>
<dbReference type="SUPFAM" id="SSF158791">
    <property type="entry name" value="MgtE N-terminal domain-like"/>
    <property type="match status" value="1"/>
</dbReference>